<dbReference type="Pfam" id="PF06695">
    <property type="entry name" value="Sm_multidrug_ex"/>
    <property type="match status" value="1"/>
</dbReference>
<evidence type="ECO:0000256" key="1">
    <source>
        <dbReference type="SAM" id="Phobius"/>
    </source>
</evidence>
<dbReference type="EMBL" id="JAGSOJ010000001">
    <property type="protein sequence ID" value="MCM1988468.1"/>
    <property type="molecule type" value="Genomic_DNA"/>
</dbReference>
<dbReference type="InterPro" id="IPR009577">
    <property type="entry name" value="Sm_multidrug_ex"/>
</dbReference>
<dbReference type="RefSeq" id="WP_250857334.1">
    <property type="nucleotide sequence ID" value="NZ_JAGSOJ010000001.1"/>
</dbReference>
<dbReference type="PANTHER" id="PTHR36007:SF2">
    <property type="entry name" value="TRANSPORT PROTEIN-RELATED"/>
    <property type="match status" value="1"/>
</dbReference>
<name>A0A9J6NWN8_9CLOT</name>
<feature type="transmembrane region" description="Helical" evidence="1">
    <location>
        <begin position="34"/>
        <end position="55"/>
    </location>
</feature>
<reference evidence="2" key="2">
    <citation type="submission" date="2021-04" db="EMBL/GenBank/DDBJ databases">
        <authorList>
            <person name="Dong X."/>
        </authorList>
    </citation>
    <scope>NUCLEOTIDE SEQUENCE</scope>
    <source>
        <strain evidence="2">ZWT</strain>
    </source>
</reference>
<keyword evidence="1" id="KW-0472">Membrane</keyword>
<evidence type="ECO:0000313" key="3">
    <source>
        <dbReference type="Proteomes" id="UP001056429"/>
    </source>
</evidence>
<evidence type="ECO:0000313" key="2">
    <source>
        <dbReference type="EMBL" id="MCM1988468.1"/>
    </source>
</evidence>
<proteinExistence type="predicted"/>
<protein>
    <submittedName>
        <fullName evidence="2">Small multi-drug export protein</fullName>
    </submittedName>
</protein>
<feature type="transmembrane region" description="Helical" evidence="1">
    <location>
        <begin position="123"/>
        <end position="146"/>
    </location>
</feature>
<accession>A0A9J6NWN8</accession>
<keyword evidence="1" id="KW-0812">Transmembrane</keyword>
<sequence>MKELLIMLIMSATPIIEQRGSIPYGLLSTNIDPFVVFLVSYLGSLLPVPFILLLFNKIFDLLGRFKCFRGFYNFIQRKLDKNRGKFEKYEELALIIFIAIPLPTTGVWTGTAVASFLNLDKKKSFVCAAVGAFISAVVITIVFTLFPSMIKYLLIN</sequence>
<keyword evidence="1" id="KW-1133">Transmembrane helix</keyword>
<comment type="caution">
    <text evidence="2">The sequence shown here is derived from an EMBL/GenBank/DDBJ whole genome shotgun (WGS) entry which is preliminary data.</text>
</comment>
<dbReference type="AlphaFoldDB" id="A0A9J6NWN8"/>
<keyword evidence="3" id="KW-1185">Reference proteome</keyword>
<dbReference type="PANTHER" id="PTHR36007">
    <property type="entry name" value="TRANSPORT PROTEIN-RELATED"/>
    <property type="match status" value="1"/>
</dbReference>
<dbReference type="Proteomes" id="UP001056429">
    <property type="component" value="Unassembled WGS sequence"/>
</dbReference>
<reference evidence="2" key="1">
    <citation type="journal article" date="2021" name="mSystems">
        <title>Bacteria and Archaea Synergistically Convert Glycine Betaine to Biogenic Methane in the Formosa Cold Seep of the South China Sea.</title>
        <authorList>
            <person name="Li L."/>
            <person name="Zhang W."/>
            <person name="Zhang S."/>
            <person name="Song L."/>
            <person name="Sun Q."/>
            <person name="Zhang H."/>
            <person name="Xiang H."/>
            <person name="Dong X."/>
        </authorList>
    </citation>
    <scope>NUCLEOTIDE SEQUENCE</scope>
    <source>
        <strain evidence="2">ZWT</strain>
    </source>
</reference>
<feature type="transmembrane region" description="Helical" evidence="1">
    <location>
        <begin position="92"/>
        <end position="117"/>
    </location>
</feature>
<gene>
    <name evidence="2" type="ORF">KDK92_01865</name>
</gene>
<organism evidence="2 3">
    <name type="scientific">Oceanirhabdus seepicola</name>
    <dbReference type="NCBI Taxonomy" id="2828781"/>
    <lineage>
        <taxon>Bacteria</taxon>
        <taxon>Bacillati</taxon>
        <taxon>Bacillota</taxon>
        <taxon>Clostridia</taxon>
        <taxon>Eubacteriales</taxon>
        <taxon>Clostridiaceae</taxon>
        <taxon>Oceanirhabdus</taxon>
    </lineage>
</organism>